<name>A0ACD3BBP1_9AGAR</name>
<keyword evidence="2" id="KW-1185">Reference proteome</keyword>
<reference evidence="1 2" key="1">
    <citation type="journal article" date="2019" name="Nat. Ecol. Evol.">
        <title>Megaphylogeny resolves global patterns of mushroom evolution.</title>
        <authorList>
            <person name="Varga T."/>
            <person name="Krizsan K."/>
            <person name="Foldi C."/>
            <person name="Dima B."/>
            <person name="Sanchez-Garcia M."/>
            <person name="Sanchez-Ramirez S."/>
            <person name="Szollosi G.J."/>
            <person name="Szarkandi J.G."/>
            <person name="Papp V."/>
            <person name="Albert L."/>
            <person name="Andreopoulos W."/>
            <person name="Angelini C."/>
            <person name="Antonin V."/>
            <person name="Barry K.W."/>
            <person name="Bougher N.L."/>
            <person name="Buchanan P."/>
            <person name="Buyck B."/>
            <person name="Bense V."/>
            <person name="Catcheside P."/>
            <person name="Chovatia M."/>
            <person name="Cooper J."/>
            <person name="Damon W."/>
            <person name="Desjardin D."/>
            <person name="Finy P."/>
            <person name="Geml J."/>
            <person name="Haridas S."/>
            <person name="Hughes K."/>
            <person name="Justo A."/>
            <person name="Karasinski D."/>
            <person name="Kautmanova I."/>
            <person name="Kiss B."/>
            <person name="Kocsube S."/>
            <person name="Kotiranta H."/>
            <person name="LaButti K.M."/>
            <person name="Lechner B.E."/>
            <person name="Liimatainen K."/>
            <person name="Lipzen A."/>
            <person name="Lukacs Z."/>
            <person name="Mihaltcheva S."/>
            <person name="Morgado L.N."/>
            <person name="Niskanen T."/>
            <person name="Noordeloos M.E."/>
            <person name="Ohm R.A."/>
            <person name="Ortiz-Santana B."/>
            <person name="Ovrebo C."/>
            <person name="Racz N."/>
            <person name="Riley R."/>
            <person name="Savchenko A."/>
            <person name="Shiryaev A."/>
            <person name="Soop K."/>
            <person name="Spirin V."/>
            <person name="Szebenyi C."/>
            <person name="Tomsovsky M."/>
            <person name="Tulloss R.E."/>
            <person name="Uehling J."/>
            <person name="Grigoriev I.V."/>
            <person name="Vagvolgyi C."/>
            <person name="Papp T."/>
            <person name="Martin F.M."/>
            <person name="Miettinen O."/>
            <person name="Hibbett D.S."/>
            <person name="Nagy L.G."/>
        </authorList>
    </citation>
    <scope>NUCLEOTIDE SEQUENCE [LARGE SCALE GENOMIC DNA]</scope>
    <source>
        <strain evidence="1 2">NL-1719</strain>
    </source>
</reference>
<gene>
    <name evidence="1" type="ORF">BDN72DRAFT_892023</name>
</gene>
<accession>A0ACD3BBP1</accession>
<dbReference type="Proteomes" id="UP000308600">
    <property type="component" value="Unassembled WGS sequence"/>
</dbReference>
<proteinExistence type="predicted"/>
<organism evidence="1 2">
    <name type="scientific">Pluteus cervinus</name>
    <dbReference type="NCBI Taxonomy" id="181527"/>
    <lineage>
        <taxon>Eukaryota</taxon>
        <taxon>Fungi</taxon>
        <taxon>Dikarya</taxon>
        <taxon>Basidiomycota</taxon>
        <taxon>Agaricomycotina</taxon>
        <taxon>Agaricomycetes</taxon>
        <taxon>Agaricomycetidae</taxon>
        <taxon>Agaricales</taxon>
        <taxon>Pluteineae</taxon>
        <taxon>Pluteaceae</taxon>
        <taxon>Pluteus</taxon>
    </lineage>
</organism>
<protein>
    <submittedName>
        <fullName evidence="1">Uncharacterized protein</fullName>
    </submittedName>
</protein>
<dbReference type="EMBL" id="ML208262">
    <property type="protein sequence ID" value="TFK75493.1"/>
    <property type="molecule type" value="Genomic_DNA"/>
</dbReference>
<evidence type="ECO:0000313" key="2">
    <source>
        <dbReference type="Proteomes" id="UP000308600"/>
    </source>
</evidence>
<evidence type="ECO:0000313" key="1">
    <source>
        <dbReference type="EMBL" id="TFK75493.1"/>
    </source>
</evidence>
<sequence length="461" mass="51943">MPKGSQPGARRENRAQPKPKPPSRNLVTLLPYELWVQIFEYLPSAYAKDLMHLHRTFFLIARSCIWRTLTISYVGDEGGRAVAKTLKRAGACLKNPALAAQVRHICVREKSPWVYSDGTRMIPPRTRPYEKITTWVAQHTIRPLLRLQHLVPTTSTSQSDLQERGNSTPDTLRVVPHLIVLHDLTIDLRFAEIPGSGLEALPPTRMAFYQELFSLLGRGPSATTHHTTNEEVVECQIPENDRGFRFRSLNAQVHVGQLDMLGSLWFPSGSQIFSNLRTFSLHLGTRIPMSFNGIYYQNAQVNDTPEHDVHSVVSPFRTSLQRFNLTLDLDFGADLNVPILLESLGHFPSLAQLRLDLGDLRPTWAVAYAHFVVQHHSTLQQLSFVNILEDDLMDIWTSHPNLSQPPLLSSTGGTPPSAMNFDHPCSSPRSRDAREPSVLFTHLLPLPRVHGPQPHHARLGF</sequence>